<organism evidence="2 3">
    <name type="scientific">Legionella steelei</name>
    <dbReference type="NCBI Taxonomy" id="947033"/>
    <lineage>
        <taxon>Bacteria</taxon>
        <taxon>Pseudomonadati</taxon>
        <taxon>Pseudomonadota</taxon>
        <taxon>Gammaproteobacteria</taxon>
        <taxon>Legionellales</taxon>
        <taxon>Legionellaceae</taxon>
        <taxon>Legionella</taxon>
    </lineage>
</organism>
<dbReference type="STRING" id="947033.Lste_0969"/>
<protein>
    <submittedName>
        <fullName evidence="2">Acetylpolyamine aminohydrolase</fullName>
    </submittedName>
</protein>
<gene>
    <name evidence="2" type="primary">bcp</name>
    <name evidence="2" type="ORF">Lste_0969</name>
</gene>
<dbReference type="InterPro" id="IPR023696">
    <property type="entry name" value="Ureohydrolase_dom_sf"/>
</dbReference>
<dbReference type="OrthoDB" id="9808367at2"/>
<proteinExistence type="predicted"/>
<dbReference type="AlphaFoldDB" id="A0A0W0ZGC2"/>
<dbReference type="PATRIC" id="fig|947033.5.peg.1033"/>
<dbReference type="Pfam" id="PF00850">
    <property type="entry name" value="Hist_deacetyl"/>
    <property type="match status" value="1"/>
</dbReference>
<feature type="domain" description="Histone deacetylase" evidence="1">
    <location>
        <begin position="110"/>
        <end position="403"/>
    </location>
</feature>
<name>A0A0W0ZGC2_9GAMM</name>
<evidence type="ECO:0000313" key="2">
    <source>
        <dbReference type="EMBL" id="KTD67811.1"/>
    </source>
</evidence>
<sequence length="425" mass="48263">MKHKYFFSDKTSSGVYKEQECCIQIPSGKDIEQMHGMPAGANEDQYKRLKHMTQVITKTQSIEATLPVVTTDLVKLPSHWNQLFAAMNKGDTKGALALFAGFPEEDEILRALLAVHTSKYLQKIITDCIEAKPKGWKELNSDILITPGTFEVLIKDIAMTLFHSKKVHFSFGLPTHHAFADEGSGFCILNKTAVLLKHIQRLNSKSVKHIIIGTDVNRDNGLCDILMNSAANIDICHIDVFDSRVYPQQDTAFITKAFKKSAQDEGQKIHSWQREGLHYFAVDLSLTTRKPGCVHPALVFAIEKIEEQIKQAQKNGQKVALYFPTGWDSHEEETAYCGKYVDGHLMGATEARKTRFNEMDLTYFYESLFKLYQENKSDIERIYWGLEGGYDPKMYERQVKLLMSLILKDLVHQDTNQMVSAAKKA</sequence>
<accession>A0A0W0ZGC2</accession>
<evidence type="ECO:0000313" key="3">
    <source>
        <dbReference type="Proteomes" id="UP000054926"/>
    </source>
</evidence>
<dbReference type="RefSeq" id="WP_058509954.1">
    <property type="nucleotide sequence ID" value="NZ_LNYY01000019.1"/>
</dbReference>
<dbReference type="Gene3D" id="3.40.800.20">
    <property type="entry name" value="Histone deacetylase domain"/>
    <property type="match status" value="1"/>
</dbReference>
<dbReference type="GO" id="GO:0016787">
    <property type="term" value="F:hydrolase activity"/>
    <property type="evidence" value="ECO:0007669"/>
    <property type="project" value="UniProtKB-KW"/>
</dbReference>
<dbReference type="SUPFAM" id="SSF52768">
    <property type="entry name" value="Arginase/deacetylase"/>
    <property type="match status" value="1"/>
</dbReference>
<keyword evidence="2" id="KW-0378">Hydrolase</keyword>
<dbReference type="InterPro" id="IPR037138">
    <property type="entry name" value="His_deacetylse_dom_sf"/>
</dbReference>
<dbReference type="InterPro" id="IPR023801">
    <property type="entry name" value="His_deacetylse_dom"/>
</dbReference>
<dbReference type="EMBL" id="LNYY01000019">
    <property type="protein sequence ID" value="KTD67811.1"/>
    <property type="molecule type" value="Genomic_DNA"/>
</dbReference>
<evidence type="ECO:0000259" key="1">
    <source>
        <dbReference type="Pfam" id="PF00850"/>
    </source>
</evidence>
<comment type="caution">
    <text evidence="2">The sequence shown here is derived from an EMBL/GenBank/DDBJ whole genome shotgun (WGS) entry which is preliminary data.</text>
</comment>
<reference evidence="2 3" key="1">
    <citation type="submission" date="2015-11" db="EMBL/GenBank/DDBJ databases">
        <title>Genomic analysis of 38 Legionella species identifies large and diverse effector repertoires.</title>
        <authorList>
            <person name="Burstein D."/>
            <person name="Amaro F."/>
            <person name="Zusman T."/>
            <person name="Lifshitz Z."/>
            <person name="Cohen O."/>
            <person name="Gilbert J.A."/>
            <person name="Pupko T."/>
            <person name="Shuman H.A."/>
            <person name="Segal G."/>
        </authorList>
    </citation>
    <scope>NUCLEOTIDE SEQUENCE [LARGE SCALE GENOMIC DNA]</scope>
    <source>
        <strain evidence="2 3">IMVS3376</strain>
    </source>
</reference>
<dbReference type="Proteomes" id="UP000054926">
    <property type="component" value="Unassembled WGS sequence"/>
</dbReference>
<keyword evidence="3" id="KW-1185">Reference proteome</keyword>